<evidence type="ECO:0000256" key="5">
    <source>
        <dbReference type="SAM" id="Coils"/>
    </source>
</evidence>
<sequence length="656" mass="70412">MSELQAFLTPEYMAIAVIAVLIIVAVFFAIVANKIIGVDSKMADLTDNIHVKVEKDITVLSQRLHDDLEERDAKHKAVLDNLGESWRGSLEKAVSEFRGETGKLKGEAAYNAENLRESMMKIISDNAVDFAEQIANVRDVNAKAVEDYQQNLSTQIRDNAAREHEEMTKALEAIAAAVDGNVTDLVENQKKSIEKVTKSVSSGYRQLAEKVEQDINASTGSASETLASVTKAISSGVEDASGSLNESLASMNKELDDNLTRINSRVNEALGAVATDMAGNFGTISERLNADIDSVTEKLDGGISDVSGRLNENIDSVNAKIDSGIASVNKKVADDLSAIGGQMGQGIDTLGQQIDANFDKVGAKVNKRIQKDMSDMHETFSNFAAKVDAIEQTRAHIAQLAENVSVLAQVLDDRRARGSLGEVLIESIVKDTLSPGDYELNAELSNGFKVDCLLKLPKPSGSIAISTKLDLSDLEVVLAPTAAAGEVKQAREAFGAKLAAAIDELAANAVIKDETAEGALLLLPSESAFSEAHVNHRALVDEAYKKQVWLASPSTLIAMVTVARAVIKDATARREIESLRAELAGVEADYDKLERNIAQLMRTSDDLLSLSTDTRKGARRISDRFGQLHSIIGTAPEAVKLPDGGAADDDDEQQPN</sequence>
<evidence type="ECO:0000256" key="4">
    <source>
        <dbReference type="ARBA" id="ARBA00023172"/>
    </source>
</evidence>
<organism evidence="7 8">
    <name type="scientific">Candidatus Amphirhobacter heronislandensis</name>
    <dbReference type="NCBI Taxonomy" id="1732024"/>
    <lineage>
        <taxon>Bacteria</taxon>
        <taxon>Pseudomonadati</taxon>
        <taxon>Pseudomonadota</taxon>
        <taxon>Gammaproteobacteria</taxon>
        <taxon>Candidatus Tethybacterales</taxon>
        <taxon>Candidatus Tethybacteraceae</taxon>
        <taxon>Candidatus Amphirhobacter</taxon>
    </lineage>
</organism>
<reference evidence="7" key="1">
    <citation type="submission" date="2020-10" db="EMBL/GenBank/DDBJ databases">
        <title>An improved Amphimedon queenslandica hologenome assembly reveals how three proteobacterial symbionts can extend the metabolic phenotypic of their marine sponge host.</title>
        <authorList>
            <person name="Degnan B."/>
            <person name="Degnan S."/>
            <person name="Xiang X."/>
        </authorList>
    </citation>
    <scope>NUCLEOTIDE SEQUENCE</scope>
    <source>
        <strain evidence="7">AqS2</strain>
    </source>
</reference>
<evidence type="ECO:0000313" key="7">
    <source>
        <dbReference type="EMBL" id="MBF2735261.1"/>
    </source>
</evidence>
<evidence type="ECO:0000256" key="2">
    <source>
        <dbReference type="ARBA" id="ARBA00009840"/>
    </source>
</evidence>
<name>A0A930UHL7_9GAMM</name>
<dbReference type="GO" id="GO:0005576">
    <property type="term" value="C:extracellular region"/>
    <property type="evidence" value="ECO:0007669"/>
    <property type="project" value="InterPro"/>
</dbReference>
<dbReference type="GO" id="GO:0008289">
    <property type="term" value="F:lipid binding"/>
    <property type="evidence" value="ECO:0007669"/>
    <property type="project" value="InterPro"/>
</dbReference>
<dbReference type="AlphaFoldDB" id="A0A930UHL7"/>
<protein>
    <submittedName>
        <fullName evidence="7">DNA recombination protein RmuC</fullName>
    </submittedName>
</protein>
<gene>
    <name evidence="7" type="primary">rmuC</name>
    <name evidence="7" type="ORF">ISN26_04145</name>
</gene>
<dbReference type="GO" id="GO:0006310">
    <property type="term" value="P:DNA recombination"/>
    <property type="evidence" value="ECO:0007669"/>
    <property type="project" value="UniProtKB-KW"/>
</dbReference>
<keyword evidence="6" id="KW-0472">Membrane</keyword>
<dbReference type="SUPFAM" id="SSF58113">
    <property type="entry name" value="Apolipoprotein A-I"/>
    <property type="match status" value="2"/>
</dbReference>
<evidence type="ECO:0000256" key="3">
    <source>
        <dbReference type="ARBA" id="ARBA00023054"/>
    </source>
</evidence>
<dbReference type="GO" id="GO:0006869">
    <property type="term" value="P:lipid transport"/>
    <property type="evidence" value="ECO:0007669"/>
    <property type="project" value="InterPro"/>
</dbReference>
<dbReference type="PANTHER" id="PTHR30563">
    <property type="entry name" value="DNA RECOMBINATION PROTEIN RMUC"/>
    <property type="match status" value="1"/>
</dbReference>
<dbReference type="PANTHER" id="PTHR30563:SF0">
    <property type="entry name" value="DNA RECOMBINATION PROTEIN RMUC"/>
    <property type="match status" value="1"/>
</dbReference>
<dbReference type="InterPro" id="IPR000074">
    <property type="entry name" value="ApoA_E"/>
</dbReference>
<keyword evidence="3 5" id="KW-0175">Coiled coil</keyword>
<keyword evidence="8" id="KW-1185">Reference proteome</keyword>
<dbReference type="Gene3D" id="1.20.5.1230">
    <property type="entry name" value="Apolipoprotein A-I"/>
    <property type="match status" value="1"/>
</dbReference>
<accession>A0A930UHL7</accession>
<dbReference type="InterPro" id="IPR003798">
    <property type="entry name" value="DNA_recombination_RmuC"/>
</dbReference>
<dbReference type="Proteomes" id="UP000604381">
    <property type="component" value="Unassembled WGS sequence"/>
</dbReference>
<comment type="caution">
    <text evidence="7">The sequence shown here is derived from an EMBL/GenBank/DDBJ whole genome shotgun (WGS) entry which is preliminary data.</text>
</comment>
<comment type="similarity">
    <text evidence="2">Belongs to the RmuC family.</text>
</comment>
<feature type="coiled-coil region" evidence="5">
    <location>
        <begin position="569"/>
        <end position="610"/>
    </location>
</feature>
<feature type="transmembrane region" description="Helical" evidence="6">
    <location>
        <begin position="12"/>
        <end position="32"/>
    </location>
</feature>
<dbReference type="Gene3D" id="1.20.120.20">
    <property type="entry name" value="Apolipoprotein"/>
    <property type="match status" value="1"/>
</dbReference>
<dbReference type="Pfam" id="PF02646">
    <property type="entry name" value="RmuC"/>
    <property type="match status" value="1"/>
</dbReference>
<keyword evidence="6" id="KW-1133">Transmembrane helix</keyword>
<keyword evidence="6" id="KW-0812">Transmembrane</keyword>
<comment type="function">
    <text evidence="1">Involved in DNA recombination.</text>
</comment>
<evidence type="ECO:0000256" key="1">
    <source>
        <dbReference type="ARBA" id="ARBA00003416"/>
    </source>
</evidence>
<proteinExistence type="inferred from homology"/>
<evidence type="ECO:0000313" key="8">
    <source>
        <dbReference type="Proteomes" id="UP000604381"/>
    </source>
</evidence>
<keyword evidence="4" id="KW-0233">DNA recombination</keyword>
<dbReference type="Pfam" id="PF01442">
    <property type="entry name" value="Apolipoprotein"/>
    <property type="match status" value="1"/>
</dbReference>
<dbReference type="GO" id="GO:0042157">
    <property type="term" value="P:lipoprotein metabolic process"/>
    <property type="evidence" value="ECO:0007669"/>
    <property type="project" value="InterPro"/>
</dbReference>
<dbReference type="EMBL" id="JADHEI010000033">
    <property type="protein sequence ID" value="MBF2735261.1"/>
    <property type="molecule type" value="Genomic_DNA"/>
</dbReference>
<evidence type="ECO:0000256" key="6">
    <source>
        <dbReference type="SAM" id="Phobius"/>
    </source>
</evidence>